<proteinExistence type="predicted"/>
<sequence>MIEFAYVMVQAFRVRRALLYGEFALLGLTFATRTRSYTSIPFVTPRPARETLSSVKHCTSQEIGNMRTALVLIG</sequence>
<dbReference type="Proteomes" id="UP000799324">
    <property type="component" value="Unassembled WGS sequence"/>
</dbReference>
<gene>
    <name evidence="1" type="ORF">K491DRAFT_29153</name>
</gene>
<protein>
    <submittedName>
        <fullName evidence="1">Uncharacterized protein</fullName>
    </submittedName>
</protein>
<dbReference type="EMBL" id="MU004392">
    <property type="protein sequence ID" value="KAF2652885.1"/>
    <property type="molecule type" value="Genomic_DNA"/>
</dbReference>
<accession>A0A6A6SYS9</accession>
<name>A0A6A6SYS9_9PLEO</name>
<organism evidence="1 2">
    <name type="scientific">Lophiostoma macrostomum CBS 122681</name>
    <dbReference type="NCBI Taxonomy" id="1314788"/>
    <lineage>
        <taxon>Eukaryota</taxon>
        <taxon>Fungi</taxon>
        <taxon>Dikarya</taxon>
        <taxon>Ascomycota</taxon>
        <taxon>Pezizomycotina</taxon>
        <taxon>Dothideomycetes</taxon>
        <taxon>Pleosporomycetidae</taxon>
        <taxon>Pleosporales</taxon>
        <taxon>Lophiostomataceae</taxon>
        <taxon>Lophiostoma</taxon>
    </lineage>
</organism>
<reference evidence="1" key="1">
    <citation type="journal article" date="2020" name="Stud. Mycol.">
        <title>101 Dothideomycetes genomes: a test case for predicting lifestyles and emergence of pathogens.</title>
        <authorList>
            <person name="Haridas S."/>
            <person name="Albert R."/>
            <person name="Binder M."/>
            <person name="Bloem J."/>
            <person name="Labutti K."/>
            <person name="Salamov A."/>
            <person name="Andreopoulos B."/>
            <person name="Baker S."/>
            <person name="Barry K."/>
            <person name="Bills G."/>
            <person name="Bluhm B."/>
            <person name="Cannon C."/>
            <person name="Castanera R."/>
            <person name="Culley D."/>
            <person name="Daum C."/>
            <person name="Ezra D."/>
            <person name="Gonzalez J."/>
            <person name="Henrissat B."/>
            <person name="Kuo A."/>
            <person name="Liang C."/>
            <person name="Lipzen A."/>
            <person name="Lutzoni F."/>
            <person name="Magnuson J."/>
            <person name="Mondo S."/>
            <person name="Nolan M."/>
            <person name="Ohm R."/>
            <person name="Pangilinan J."/>
            <person name="Park H.-J."/>
            <person name="Ramirez L."/>
            <person name="Alfaro M."/>
            <person name="Sun H."/>
            <person name="Tritt A."/>
            <person name="Yoshinaga Y."/>
            <person name="Zwiers L.-H."/>
            <person name="Turgeon B."/>
            <person name="Goodwin S."/>
            <person name="Spatafora J."/>
            <person name="Crous P."/>
            <person name="Grigoriev I."/>
        </authorList>
    </citation>
    <scope>NUCLEOTIDE SEQUENCE</scope>
    <source>
        <strain evidence="1">CBS 122681</strain>
    </source>
</reference>
<dbReference type="AlphaFoldDB" id="A0A6A6SYS9"/>
<evidence type="ECO:0000313" key="1">
    <source>
        <dbReference type="EMBL" id="KAF2652885.1"/>
    </source>
</evidence>
<evidence type="ECO:0000313" key="2">
    <source>
        <dbReference type="Proteomes" id="UP000799324"/>
    </source>
</evidence>
<keyword evidence="2" id="KW-1185">Reference proteome</keyword>